<reference evidence="2 3" key="1">
    <citation type="journal article" date="2014" name="PLoS ONE">
        <title>Novel Giant Siphovirus from Bacillus anthracis Features Unusual Genome Characteristics.</title>
        <authorList>
            <person name="Ganz H.H."/>
            <person name="Law C."/>
            <person name="Schmuki M."/>
            <person name="Eichenseher F."/>
            <person name="Calendar R."/>
            <person name="Loessner M.J."/>
            <person name="Getz W.M."/>
            <person name="Korlach J."/>
            <person name="Beyer W."/>
            <person name="Klumpp J."/>
        </authorList>
    </citation>
    <scope>NUCLEOTIDE SEQUENCE [LARGE SCALE GENOMIC DNA]</scope>
</reference>
<dbReference type="KEGG" id="vg:17825202"/>
<dbReference type="RefSeq" id="YP_008873314.1">
    <property type="nucleotide sequence ID" value="NC_023007.1"/>
</dbReference>
<evidence type="ECO:0000256" key="1">
    <source>
        <dbReference type="SAM" id="Phobius"/>
    </source>
</evidence>
<keyword evidence="3" id="KW-1185">Reference proteome</keyword>
<keyword evidence="1" id="KW-0812">Transmembrane</keyword>
<keyword evidence="1" id="KW-0472">Membrane</keyword>
<organism evidence="2 3">
    <name type="scientific">Bacillus phage vB_BanS-Tsamsa</name>
    <dbReference type="NCBI Taxonomy" id="1308863"/>
    <lineage>
        <taxon>Viruses</taxon>
        <taxon>Duplodnaviria</taxon>
        <taxon>Heunggongvirae</taxon>
        <taxon>Uroviricota</taxon>
        <taxon>Caudoviricetes</taxon>
        <taxon>Joanripponvirinae</taxon>
        <taxon>Tsamsavirus</taxon>
        <taxon>Tsamsavirus tsamsa</taxon>
    </lineage>
</organism>
<name>U5J9L9_9CAUD</name>
<proteinExistence type="predicted"/>
<evidence type="ECO:0000313" key="2">
    <source>
        <dbReference type="EMBL" id="AGI11983.1"/>
    </source>
</evidence>
<dbReference type="EMBL" id="KC481682">
    <property type="protein sequence ID" value="AGI11983.1"/>
    <property type="molecule type" value="Genomic_DNA"/>
</dbReference>
<dbReference type="GeneID" id="17825202"/>
<accession>U5J9L9</accession>
<feature type="transmembrane region" description="Helical" evidence="1">
    <location>
        <begin position="12"/>
        <end position="38"/>
    </location>
</feature>
<dbReference type="Proteomes" id="UP000017661">
    <property type="component" value="Segment"/>
</dbReference>
<keyword evidence="1" id="KW-1133">Transmembrane helix</keyword>
<evidence type="ECO:0000313" key="3">
    <source>
        <dbReference type="Proteomes" id="UP000017661"/>
    </source>
</evidence>
<sequence>MFKRKHNIKMSTFEIILMWIAGFTLGSIIGTFIMNLAIKFLGL</sequence>
<protein>
    <submittedName>
        <fullName evidence="2">Uncharacterized protein</fullName>
    </submittedName>
</protein>